<proteinExistence type="predicted"/>
<dbReference type="GO" id="GO:0016020">
    <property type="term" value="C:membrane"/>
    <property type="evidence" value="ECO:0007669"/>
    <property type="project" value="InterPro"/>
</dbReference>
<protein>
    <recommendedName>
        <fullName evidence="4">YggT family protein</fullName>
    </recommendedName>
</protein>
<evidence type="ECO:0000313" key="3">
    <source>
        <dbReference type="Proteomes" id="UP000502706"/>
    </source>
</evidence>
<evidence type="ECO:0000313" key="2">
    <source>
        <dbReference type="EMBL" id="QIN78839.1"/>
    </source>
</evidence>
<reference evidence="2 3" key="1">
    <citation type="submission" date="2019-10" db="EMBL/GenBank/DDBJ databases">
        <title>Rubrobacter sp nov SCSIO 52915 isolated from a deep-sea sediment in the South China Sea.</title>
        <authorList>
            <person name="Chen R.W."/>
        </authorList>
    </citation>
    <scope>NUCLEOTIDE SEQUENCE [LARGE SCALE GENOMIC DNA]</scope>
    <source>
        <strain evidence="2 3">SCSIO 52915</strain>
    </source>
</reference>
<dbReference type="EMBL" id="CP045121">
    <property type="protein sequence ID" value="QIN78839.1"/>
    <property type="molecule type" value="Genomic_DNA"/>
</dbReference>
<dbReference type="InterPro" id="IPR003425">
    <property type="entry name" value="CCB3/YggT"/>
</dbReference>
<keyword evidence="1" id="KW-0472">Membrane</keyword>
<dbReference type="KEGG" id="rmar:GBA65_10260"/>
<sequence>MGIGLTLAQLFGFSVGDVLSNIVNYAFYILFGAILASIVISFIPRYPSSGFFQAVYDAVRAIVNPILGPIRSVIPPLRIGGFGLDLSPLIAIIGLNIASSLLLLVIDEFIRPITG</sequence>
<name>A0A6G8PX88_9ACTN</name>
<keyword evidence="1" id="KW-1133">Transmembrane helix</keyword>
<evidence type="ECO:0000256" key="1">
    <source>
        <dbReference type="SAM" id="Phobius"/>
    </source>
</evidence>
<dbReference type="RefSeq" id="WP_166396506.1">
    <property type="nucleotide sequence ID" value="NZ_CP045121.1"/>
</dbReference>
<gene>
    <name evidence="2" type="ORF">GBA65_10260</name>
</gene>
<evidence type="ECO:0008006" key="4">
    <source>
        <dbReference type="Google" id="ProtNLM"/>
    </source>
</evidence>
<dbReference type="Pfam" id="PF02325">
    <property type="entry name" value="CCB3_YggT"/>
    <property type="match status" value="1"/>
</dbReference>
<feature type="transmembrane region" description="Helical" evidence="1">
    <location>
        <begin position="86"/>
        <end position="106"/>
    </location>
</feature>
<keyword evidence="3" id="KW-1185">Reference proteome</keyword>
<dbReference type="AlphaFoldDB" id="A0A6G8PX88"/>
<dbReference type="Proteomes" id="UP000502706">
    <property type="component" value="Chromosome"/>
</dbReference>
<organism evidence="2 3">
    <name type="scientific">Rubrobacter marinus</name>
    <dbReference type="NCBI Taxonomy" id="2653852"/>
    <lineage>
        <taxon>Bacteria</taxon>
        <taxon>Bacillati</taxon>
        <taxon>Actinomycetota</taxon>
        <taxon>Rubrobacteria</taxon>
        <taxon>Rubrobacterales</taxon>
        <taxon>Rubrobacteraceae</taxon>
        <taxon>Rubrobacter</taxon>
    </lineage>
</organism>
<keyword evidence="1" id="KW-0812">Transmembrane</keyword>
<feature type="transmembrane region" description="Helical" evidence="1">
    <location>
        <begin position="26"/>
        <end position="43"/>
    </location>
</feature>
<accession>A0A6G8PX88</accession>